<name>A0A8J5YEK3_9ROSI</name>
<evidence type="ECO:0000259" key="3">
    <source>
        <dbReference type="PROSITE" id="PS50994"/>
    </source>
</evidence>
<protein>
    <recommendedName>
        <fullName evidence="3">Integrase catalytic domain-containing protein</fullName>
    </recommendedName>
</protein>
<evidence type="ECO:0000313" key="4">
    <source>
        <dbReference type="EMBL" id="KAG8479817.1"/>
    </source>
</evidence>
<dbReference type="PANTHER" id="PTHR42648:SF18">
    <property type="entry name" value="RETROTRANSPOSON, UNCLASSIFIED-LIKE PROTEIN"/>
    <property type="match status" value="1"/>
</dbReference>
<dbReference type="GO" id="GO:0016787">
    <property type="term" value="F:hydrolase activity"/>
    <property type="evidence" value="ECO:0007669"/>
    <property type="project" value="UniProtKB-KW"/>
</dbReference>
<proteinExistence type="predicted"/>
<dbReference type="InterPro" id="IPR001584">
    <property type="entry name" value="Integrase_cat-core"/>
</dbReference>
<feature type="domain" description="Integrase catalytic" evidence="3">
    <location>
        <begin position="330"/>
        <end position="448"/>
    </location>
</feature>
<accession>A0A8J5YEK3</accession>
<dbReference type="Pfam" id="PF07727">
    <property type="entry name" value="RVT_2"/>
    <property type="match status" value="1"/>
</dbReference>
<dbReference type="OrthoDB" id="547913at2759"/>
<dbReference type="InterPro" id="IPR036397">
    <property type="entry name" value="RNaseH_sf"/>
</dbReference>
<keyword evidence="5" id="KW-1185">Reference proteome</keyword>
<evidence type="ECO:0000256" key="2">
    <source>
        <dbReference type="ARBA" id="ARBA00022801"/>
    </source>
</evidence>
<sequence length="913" mass="104306">MGSDKTRQQQVINLRRDFENLKMKESESIKQNSDRIIATVNSIRLLGEDFSDSRVVEKVITTLSDRFESKISSLEDSRDLTTISLSELVNSLYALEQRRANRQEDHPEGAFQTYNVGTVSSLAMLRKFAKTNQRHQHSSRSKLKLLRIFKLRRCMCSQPPALHLQAKLEAIGDKNLFKDLDRSHSSKIRIGNGELIEAKGRGSLVEKGYSLVFKNGSCVIKDCHGQEMITVGMVDKCLMLDVNQLENKAYASLADNAGLWHRRLGHINFRSLDMLNKQNLVEDMSKMEASDTVCEVCQLGKQARLPFLVNQAWRVRERLELVYFMKHKSEVFEAFCKFKALVENQTCYKIKALRTDNGTEYLSQRFQKLCEHAGIHHQLTTVYTPQQNGVFERKNRTVMNMARWLLFQSKLPSKFWAEAVNTSVYLLNKLPTRAVKDKTPFEAWYGLKPSVSHLKVFGCICYTLIPAERRTKLERRSAPGIFVGYSSTKKGYRVYDPSTKKILSWEGSDASQFDEDQLDISLKPAENEPESANIDDPPVRGTRTIADIYHRCNAAIVEPSSYEEAARDRSWKKAIEAELEMIRKNETWNLVDRPDQKKVMGVKWVFRAKFNSDGSLNKHKARLVVKGYSQEYGTDFMETFAPVARLDTIKLLFALAEEIYIEQPEGFKVPGEENKVYRLKKALYDLGSGKILSEPTLYVKKTEDETLLIVLIYVDDLLVTGSKTDLINDFKIQMQEVFDMTDLGAMTYFLGMEVNRFDQGIFISQYAFALKILDKFCMTNCKSVSTPMAQGEKLTSFGNQKRVDEKEYKSLVGCLLYLTATRPDLMHTVSLLSRFMHCCDTSHFKAAKRVLRYVKGTLKLSVMFKRENKLKLIGYSDSDGAGSADDMKSTSGYFFTLGSGVFCWSSKKQQTVA</sequence>
<dbReference type="EMBL" id="JAHUZN010000011">
    <property type="protein sequence ID" value="KAG8479817.1"/>
    <property type="molecule type" value="Genomic_DNA"/>
</dbReference>
<comment type="caution">
    <text evidence="4">The sequence shown here is derived from an EMBL/GenBank/DDBJ whole genome shotgun (WGS) entry which is preliminary data.</text>
</comment>
<dbReference type="PANTHER" id="PTHR42648">
    <property type="entry name" value="TRANSPOSASE, PUTATIVE-RELATED"/>
    <property type="match status" value="1"/>
</dbReference>
<dbReference type="GO" id="GO:0015074">
    <property type="term" value="P:DNA integration"/>
    <property type="evidence" value="ECO:0007669"/>
    <property type="project" value="InterPro"/>
</dbReference>
<dbReference type="SUPFAM" id="SSF56672">
    <property type="entry name" value="DNA/RNA polymerases"/>
    <property type="match status" value="1"/>
</dbReference>
<keyword evidence="2" id="KW-0378">Hydrolase</keyword>
<dbReference type="Pfam" id="PF25597">
    <property type="entry name" value="SH3_retrovirus"/>
    <property type="match status" value="1"/>
</dbReference>
<dbReference type="InterPro" id="IPR043502">
    <property type="entry name" value="DNA/RNA_pol_sf"/>
</dbReference>
<dbReference type="AlphaFoldDB" id="A0A8J5YEK3"/>
<evidence type="ECO:0000256" key="1">
    <source>
        <dbReference type="ARBA" id="ARBA00022723"/>
    </source>
</evidence>
<dbReference type="InterPro" id="IPR025724">
    <property type="entry name" value="GAG-pre-integrase_dom"/>
</dbReference>
<gene>
    <name evidence="4" type="ORF">CXB51_029556</name>
</gene>
<dbReference type="InterPro" id="IPR012337">
    <property type="entry name" value="RNaseH-like_sf"/>
</dbReference>
<dbReference type="Pfam" id="PF13976">
    <property type="entry name" value="gag_pre-integrs"/>
    <property type="match status" value="1"/>
</dbReference>
<dbReference type="Gene3D" id="3.30.420.10">
    <property type="entry name" value="Ribonuclease H-like superfamily/Ribonuclease H"/>
    <property type="match status" value="1"/>
</dbReference>
<reference evidence="4 5" key="1">
    <citation type="journal article" date="2021" name="bioRxiv">
        <title>The Gossypium anomalum genome as a resource for cotton improvement and evolutionary analysis of hybrid incompatibility.</title>
        <authorList>
            <person name="Grover C.E."/>
            <person name="Yuan D."/>
            <person name="Arick M.A."/>
            <person name="Miller E.R."/>
            <person name="Hu G."/>
            <person name="Peterson D.G."/>
            <person name="Wendel J.F."/>
            <person name="Udall J.A."/>
        </authorList>
    </citation>
    <scope>NUCLEOTIDE SEQUENCE [LARGE SCALE GENOMIC DNA]</scope>
    <source>
        <strain evidence="4">JFW-Udall</strain>
        <tissue evidence="4">Leaf</tissue>
    </source>
</reference>
<dbReference type="GO" id="GO:0003676">
    <property type="term" value="F:nucleic acid binding"/>
    <property type="evidence" value="ECO:0007669"/>
    <property type="project" value="InterPro"/>
</dbReference>
<dbReference type="PROSITE" id="PS50994">
    <property type="entry name" value="INTEGRASE"/>
    <property type="match status" value="1"/>
</dbReference>
<dbReference type="GO" id="GO:0046872">
    <property type="term" value="F:metal ion binding"/>
    <property type="evidence" value="ECO:0007669"/>
    <property type="project" value="UniProtKB-KW"/>
</dbReference>
<dbReference type="InterPro" id="IPR039537">
    <property type="entry name" value="Retrotran_Ty1/copia-like"/>
</dbReference>
<dbReference type="Proteomes" id="UP000701853">
    <property type="component" value="Chromosome 11"/>
</dbReference>
<dbReference type="InterPro" id="IPR013103">
    <property type="entry name" value="RVT_2"/>
</dbReference>
<evidence type="ECO:0000313" key="5">
    <source>
        <dbReference type="Proteomes" id="UP000701853"/>
    </source>
</evidence>
<keyword evidence="1" id="KW-0479">Metal-binding</keyword>
<organism evidence="4 5">
    <name type="scientific">Gossypium anomalum</name>
    <dbReference type="NCBI Taxonomy" id="47600"/>
    <lineage>
        <taxon>Eukaryota</taxon>
        <taxon>Viridiplantae</taxon>
        <taxon>Streptophyta</taxon>
        <taxon>Embryophyta</taxon>
        <taxon>Tracheophyta</taxon>
        <taxon>Spermatophyta</taxon>
        <taxon>Magnoliopsida</taxon>
        <taxon>eudicotyledons</taxon>
        <taxon>Gunneridae</taxon>
        <taxon>Pentapetalae</taxon>
        <taxon>rosids</taxon>
        <taxon>malvids</taxon>
        <taxon>Malvales</taxon>
        <taxon>Malvaceae</taxon>
        <taxon>Malvoideae</taxon>
        <taxon>Gossypium</taxon>
    </lineage>
</organism>
<dbReference type="CDD" id="cd09272">
    <property type="entry name" value="RNase_HI_RT_Ty1"/>
    <property type="match status" value="1"/>
</dbReference>
<dbReference type="SUPFAM" id="SSF53098">
    <property type="entry name" value="Ribonuclease H-like"/>
    <property type="match status" value="1"/>
</dbReference>
<dbReference type="Pfam" id="PF14223">
    <property type="entry name" value="Retrotran_gag_2"/>
    <property type="match status" value="1"/>
</dbReference>
<dbReference type="InterPro" id="IPR057670">
    <property type="entry name" value="SH3_retrovirus"/>
</dbReference>